<accession>A0ABT6YCW3</accession>
<dbReference type="PANTHER" id="PTHR42901:SF1">
    <property type="entry name" value="ALCOHOL DEHYDROGENASE"/>
    <property type="match status" value="1"/>
</dbReference>
<dbReference type="GO" id="GO:0016491">
    <property type="term" value="F:oxidoreductase activity"/>
    <property type="evidence" value="ECO:0007669"/>
    <property type="project" value="UniProtKB-KW"/>
</dbReference>
<evidence type="ECO:0000256" key="3">
    <source>
        <dbReference type="RuleBase" id="RU000363"/>
    </source>
</evidence>
<evidence type="ECO:0000256" key="2">
    <source>
        <dbReference type="ARBA" id="ARBA00023002"/>
    </source>
</evidence>
<dbReference type="PRINTS" id="PR00081">
    <property type="entry name" value="GDHRDH"/>
</dbReference>
<dbReference type="PIRSF" id="PIRSF000126">
    <property type="entry name" value="11-beta-HSD1"/>
    <property type="match status" value="1"/>
</dbReference>
<comment type="caution">
    <text evidence="4">The sequence shown here is derived from an EMBL/GenBank/DDBJ whole genome shotgun (WGS) entry which is preliminary data.</text>
</comment>
<comment type="similarity">
    <text evidence="1 3">Belongs to the short-chain dehydrogenases/reductases (SDR) family.</text>
</comment>
<dbReference type="Proteomes" id="UP001236507">
    <property type="component" value="Unassembled WGS sequence"/>
</dbReference>
<keyword evidence="5" id="KW-1185">Reference proteome</keyword>
<dbReference type="PANTHER" id="PTHR42901">
    <property type="entry name" value="ALCOHOL DEHYDROGENASE"/>
    <property type="match status" value="1"/>
</dbReference>
<protein>
    <submittedName>
        <fullName evidence="4">SDR family oxidoreductase</fullName>
        <ecNumber evidence="4">1.-.-.-</ecNumber>
    </submittedName>
</protein>
<proteinExistence type="inferred from homology"/>
<gene>
    <name evidence="4" type="ORF">QM524_19525</name>
</gene>
<evidence type="ECO:0000313" key="5">
    <source>
        <dbReference type="Proteomes" id="UP001236507"/>
    </source>
</evidence>
<dbReference type="EC" id="1.-.-.-" evidence="4"/>
<dbReference type="Pfam" id="PF00106">
    <property type="entry name" value="adh_short"/>
    <property type="match status" value="1"/>
</dbReference>
<reference evidence="4 5" key="1">
    <citation type="submission" date="2023-05" db="EMBL/GenBank/DDBJ databases">
        <title>Novel species of genus Flectobacillus isolated from stream in China.</title>
        <authorList>
            <person name="Lu H."/>
        </authorList>
    </citation>
    <scope>NUCLEOTIDE SEQUENCE [LARGE SCALE GENOMIC DNA]</scope>
    <source>
        <strain evidence="4 5">KCTC 42575</strain>
    </source>
</reference>
<evidence type="ECO:0000313" key="4">
    <source>
        <dbReference type="EMBL" id="MDI9861419.1"/>
    </source>
</evidence>
<evidence type="ECO:0000256" key="1">
    <source>
        <dbReference type="ARBA" id="ARBA00006484"/>
    </source>
</evidence>
<dbReference type="InterPro" id="IPR002347">
    <property type="entry name" value="SDR_fam"/>
</dbReference>
<keyword evidence="2 4" id="KW-0560">Oxidoreductase</keyword>
<dbReference type="SUPFAM" id="SSF51735">
    <property type="entry name" value="NAD(P)-binding Rossmann-fold domains"/>
    <property type="match status" value="1"/>
</dbReference>
<sequence>MSYALVTGASKGIGKEIAAELASRKYNLLLVARSEELLQKVASELKSRYKVEVDYLAIDLAQIGVAQQVYDWVNTKKYEVSILVNNAGYGLVGPLGHYSIEKNRDMMTLNMLTLTEMCQTFLPMLKRQSKSYIMNIASSTAYQALPHMAIYAATKVFVLNFTRALKHELDGTSVSVTAISPGSTATDFNDRAEVGEKAMKAAEKVMMTPTEVAQIAVKSMFGGSTEVVTGFINKLGAFMAWLAPKSITEKVAKGIYEK</sequence>
<name>A0ABT6YCW3_9BACT</name>
<organism evidence="4 5">
    <name type="scientific">Flectobacillus roseus</name>
    <dbReference type="NCBI Taxonomy" id="502259"/>
    <lineage>
        <taxon>Bacteria</taxon>
        <taxon>Pseudomonadati</taxon>
        <taxon>Bacteroidota</taxon>
        <taxon>Cytophagia</taxon>
        <taxon>Cytophagales</taxon>
        <taxon>Flectobacillaceae</taxon>
        <taxon>Flectobacillus</taxon>
    </lineage>
</organism>
<dbReference type="RefSeq" id="WP_283345832.1">
    <property type="nucleotide sequence ID" value="NZ_JASHIF010000019.1"/>
</dbReference>
<dbReference type="InterPro" id="IPR036291">
    <property type="entry name" value="NAD(P)-bd_dom_sf"/>
</dbReference>
<dbReference type="Gene3D" id="3.40.50.720">
    <property type="entry name" value="NAD(P)-binding Rossmann-like Domain"/>
    <property type="match status" value="1"/>
</dbReference>
<dbReference type="PRINTS" id="PR00080">
    <property type="entry name" value="SDRFAMILY"/>
</dbReference>
<dbReference type="EMBL" id="JASHIF010000019">
    <property type="protein sequence ID" value="MDI9861419.1"/>
    <property type="molecule type" value="Genomic_DNA"/>
</dbReference>